<proteinExistence type="predicted"/>
<dbReference type="EMBL" id="JACNIG010000234">
    <property type="protein sequence ID" value="MBC8432586.1"/>
    <property type="molecule type" value="Genomic_DNA"/>
</dbReference>
<sequence>MLMRKLDAKKIRLHKYFFVVLLLLTACKTNVVVTESSDTPFSVEKLLILPVRDMSAVYGASESIRCPVCGSVVMTGEVAEGATEFMSDSLYSALKSKGDFELVSPGQARGILSKLLSGDAGTLSERALLVEAGQALNADAVLAGYIFRFRERIGTRYAAKSPASVAFDIHLIRVADGRVLWSGQFNETQKSLSENFLHLETFLKRKASWVTAREMAQAGLEDILQSLAGFGVRKENPE</sequence>
<dbReference type="Gene3D" id="3.40.50.10610">
    <property type="entry name" value="ABC-type transport auxiliary lipoprotein component"/>
    <property type="match status" value="1"/>
</dbReference>
<dbReference type="Pfam" id="PF13036">
    <property type="entry name" value="LpoB"/>
    <property type="match status" value="1"/>
</dbReference>
<dbReference type="InterPro" id="IPR014094">
    <property type="entry name" value="LpoB"/>
</dbReference>
<name>A0A8J6NRZ9_9BACT</name>
<comment type="caution">
    <text evidence="1">The sequence shown here is derived from an EMBL/GenBank/DDBJ whole genome shotgun (WGS) entry which is preliminary data.</text>
</comment>
<accession>A0A8J6NRZ9</accession>
<reference evidence="1 2" key="1">
    <citation type="submission" date="2020-08" db="EMBL/GenBank/DDBJ databases">
        <title>Bridging the membrane lipid divide: bacteria of the FCB group superphylum have the potential to synthesize archaeal ether lipids.</title>
        <authorList>
            <person name="Villanueva L."/>
            <person name="Von Meijenfeldt F.A.B."/>
            <person name="Westbye A.B."/>
            <person name="Yadav S."/>
            <person name="Hopmans E.C."/>
            <person name="Dutilh B.E."/>
            <person name="Sinninghe Damste J.S."/>
        </authorList>
    </citation>
    <scope>NUCLEOTIDE SEQUENCE [LARGE SCALE GENOMIC DNA]</scope>
    <source>
        <strain evidence="1">NIOZ-UU17</strain>
    </source>
</reference>
<protein>
    <recommendedName>
        <fullName evidence="3">Penicillin-binding protein activator LpoB</fullName>
    </recommendedName>
</protein>
<gene>
    <name evidence="1" type="ORF">H8D96_11800</name>
</gene>
<dbReference type="AlphaFoldDB" id="A0A8J6NRZ9"/>
<evidence type="ECO:0000313" key="2">
    <source>
        <dbReference type="Proteomes" id="UP000605201"/>
    </source>
</evidence>
<evidence type="ECO:0008006" key="3">
    <source>
        <dbReference type="Google" id="ProtNLM"/>
    </source>
</evidence>
<dbReference type="Proteomes" id="UP000605201">
    <property type="component" value="Unassembled WGS sequence"/>
</dbReference>
<organism evidence="1 2">
    <name type="scientific">Candidatus Desulfatibia vada</name>
    <dbReference type="NCBI Taxonomy" id="2841696"/>
    <lineage>
        <taxon>Bacteria</taxon>
        <taxon>Pseudomonadati</taxon>
        <taxon>Thermodesulfobacteriota</taxon>
        <taxon>Desulfobacteria</taxon>
        <taxon>Desulfobacterales</taxon>
        <taxon>Desulfobacterales incertae sedis</taxon>
        <taxon>Candidatus Desulfatibia</taxon>
    </lineage>
</organism>
<evidence type="ECO:0000313" key="1">
    <source>
        <dbReference type="EMBL" id="MBC8432586.1"/>
    </source>
</evidence>
<dbReference type="PROSITE" id="PS51257">
    <property type="entry name" value="PROKAR_LIPOPROTEIN"/>
    <property type="match status" value="1"/>
</dbReference>